<dbReference type="InterPro" id="IPR046112">
    <property type="entry name" value="DUF6049"/>
</dbReference>
<dbReference type="AlphaFoldDB" id="A0A7Y9E2V0"/>
<proteinExistence type="predicted"/>
<feature type="compositionally biased region" description="Low complexity" evidence="1">
    <location>
        <begin position="283"/>
        <end position="313"/>
    </location>
</feature>
<protein>
    <submittedName>
        <fullName evidence="3">Uncharacterized protein</fullName>
    </submittedName>
</protein>
<evidence type="ECO:0000256" key="2">
    <source>
        <dbReference type="SAM" id="Phobius"/>
    </source>
</evidence>
<feature type="transmembrane region" description="Helical" evidence="2">
    <location>
        <begin position="697"/>
        <end position="718"/>
    </location>
</feature>
<comment type="caution">
    <text evidence="3">The sequence shown here is derived from an EMBL/GenBank/DDBJ whole genome shotgun (WGS) entry which is preliminary data.</text>
</comment>
<evidence type="ECO:0000313" key="3">
    <source>
        <dbReference type="EMBL" id="NYD40002.1"/>
    </source>
</evidence>
<dbReference type="EMBL" id="JACCBG010000001">
    <property type="protein sequence ID" value="NYD40002.1"/>
    <property type="molecule type" value="Genomic_DNA"/>
</dbReference>
<evidence type="ECO:0000256" key="1">
    <source>
        <dbReference type="SAM" id="MobiDB-lite"/>
    </source>
</evidence>
<keyword evidence="2" id="KW-1133">Transmembrane helix</keyword>
<keyword evidence="4" id="KW-1185">Reference proteome</keyword>
<organism evidence="3 4">
    <name type="scientific">Nocardioides panaciterrulae</name>
    <dbReference type="NCBI Taxonomy" id="661492"/>
    <lineage>
        <taxon>Bacteria</taxon>
        <taxon>Bacillati</taxon>
        <taxon>Actinomycetota</taxon>
        <taxon>Actinomycetes</taxon>
        <taxon>Propionibacteriales</taxon>
        <taxon>Nocardioidaceae</taxon>
        <taxon>Nocardioides</taxon>
    </lineage>
</organism>
<dbReference type="Proteomes" id="UP000535511">
    <property type="component" value="Unassembled WGS sequence"/>
</dbReference>
<dbReference type="Pfam" id="PF19516">
    <property type="entry name" value="DUF6049"/>
    <property type="match status" value="1"/>
</dbReference>
<gene>
    <name evidence="3" type="ORF">BJZ21_000085</name>
</gene>
<keyword evidence="2" id="KW-0472">Membrane</keyword>
<name>A0A7Y9E2V0_9ACTN</name>
<accession>A0A7Y9E2V0</accession>
<evidence type="ECO:0000313" key="4">
    <source>
        <dbReference type="Proteomes" id="UP000535511"/>
    </source>
</evidence>
<feature type="region of interest" description="Disordered" evidence="1">
    <location>
        <begin position="267"/>
        <end position="313"/>
    </location>
</feature>
<reference evidence="3 4" key="1">
    <citation type="submission" date="2020-07" db="EMBL/GenBank/DDBJ databases">
        <title>Sequencing the genomes of 1000 actinobacteria strains.</title>
        <authorList>
            <person name="Klenk H.-P."/>
        </authorList>
    </citation>
    <scope>NUCLEOTIDE SEQUENCE [LARGE SCALE GENOMIC DNA]</scope>
    <source>
        <strain evidence="3 4">DSM 21350</strain>
    </source>
</reference>
<keyword evidence="2" id="KW-0812">Transmembrane</keyword>
<dbReference type="RefSeq" id="WP_179661947.1">
    <property type="nucleotide sequence ID" value="NZ_JACCBG010000001.1"/>
</dbReference>
<sequence>MPRPTSLPPALVAAVVTVLAAVLAGLVAGVAPLTTPPAAARTAADAPPLSISLDSIYPSTIPRKGPIRVTGSVTNDDDAAWTAVQVYGFIGGAQPGSLTPMRSAGELVAAARTDPAAYVGDRITKPGTYATLDRIEPGQSQQFAITIPRSQLPVTEPGVYWFGVHALGAGPDGRIEGADGRARTFLPLVVGHRKPPVDTALVLPLRKAVSYAPDGSVRGLRNWERTLQPGGRLRSMVDFGAAAGDRPVTWLLDPGLPEVVRSLTAGNPARLAVPPRSGDEDGGASSSASPSASGSPTDPPSEEGAGTGSSTGANSELAAVADAGNAWLDRLHEALDGNQVLALPYGDVDAAAASRYDPELLHEARKRSGDVLSPWGIPMTPGLAAPSGFLPSDTLTAAPKRATVLLSDRELGGPSTPTVAAVAGRKVIAVSQGASSGGPGPGPRRAPIAMRQRILAEAAVRFLDPAANPLVVLLPSDWTPNATTDFFDGLDVPWLRLTSVADISARAATPVSGDGLRYSRHREARELNAPAFTAAGGLVRAGATLQDVLGDQAAVAAAVRDQAMTSVSFGHRDHPHRTRATLEASRSWIEGQLGSIRIDAPPAVTLSSTSGRFAATLSNGLDRAVTVHVQALTGPRVHVEGPRQIPLGPGGSATVLLTASTSAPGVHNITLVVTDSDGTPLGASDRLPIRSAQVSRVIWLIIGTGLALLFLAIALRLVRRVRAARGARGARL</sequence>